<evidence type="ECO:0000313" key="3">
    <source>
        <dbReference type="Proteomes" id="UP000270468"/>
    </source>
</evidence>
<keyword evidence="1" id="KW-0812">Transmembrane</keyword>
<accession>A0A3P5XUE1</accession>
<feature type="transmembrane region" description="Helical" evidence="1">
    <location>
        <begin position="57"/>
        <end position="76"/>
    </location>
</feature>
<dbReference type="RefSeq" id="WP_124071887.1">
    <property type="nucleotide sequence ID" value="NZ_CBCRXF010000039.1"/>
</dbReference>
<dbReference type="OrthoDB" id="2429113at2"/>
<proteinExistence type="predicted"/>
<keyword evidence="1" id="KW-1133">Transmembrane helix</keyword>
<evidence type="ECO:0000256" key="1">
    <source>
        <dbReference type="SAM" id="Phobius"/>
    </source>
</evidence>
<reference evidence="2 3" key="1">
    <citation type="submission" date="2018-11" db="EMBL/GenBank/DDBJ databases">
        <authorList>
            <person name="Criscuolo A."/>
        </authorList>
    </citation>
    <scope>NUCLEOTIDE SEQUENCE [LARGE SCALE GENOMIC DNA]</scope>
    <source>
        <strain evidence="2">ATB-66</strain>
    </source>
</reference>
<feature type="transmembrane region" description="Helical" evidence="1">
    <location>
        <begin position="97"/>
        <end position="114"/>
    </location>
</feature>
<keyword evidence="3" id="KW-1185">Reference proteome</keyword>
<feature type="transmembrane region" description="Helical" evidence="1">
    <location>
        <begin position="20"/>
        <end position="45"/>
    </location>
</feature>
<name>A0A3P5XUE1_9BACL</name>
<evidence type="ECO:0000313" key="2">
    <source>
        <dbReference type="EMBL" id="VDC33909.1"/>
    </source>
</evidence>
<dbReference type="Proteomes" id="UP000270468">
    <property type="component" value="Unassembled WGS sequence"/>
</dbReference>
<organism evidence="2 3">
    <name type="scientific">Filibacter tadaridae</name>
    <dbReference type="NCBI Taxonomy" id="2483811"/>
    <lineage>
        <taxon>Bacteria</taxon>
        <taxon>Bacillati</taxon>
        <taxon>Bacillota</taxon>
        <taxon>Bacilli</taxon>
        <taxon>Bacillales</taxon>
        <taxon>Caryophanaceae</taxon>
        <taxon>Filibacter</taxon>
    </lineage>
</organism>
<dbReference type="EMBL" id="UXAV01000076">
    <property type="protein sequence ID" value="VDC33909.1"/>
    <property type="molecule type" value="Genomic_DNA"/>
</dbReference>
<dbReference type="AlphaFoldDB" id="A0A3P5XUE1"/>
<gene>
    <name evidence="2" type="ORF">FILTAD_03087</name>
</gene>
<feature type="transmembrane region" description="Helical" evidence="1">
    <location>
        <begin position="126"/>
        <end position="145"/>
    </location>
</feature>
<evidence type="ECO:0008006" key="4">
    <source>
        <dbReference type="Google" id="ProtNLM"/>
    </source>
</evidence>
<keyword evidence="1" id="KW-0472">Membrane</keyword>
<sequence>MIRSFLNAFLPEDEYKRLRVLYFMSEAAFLMGGLLMLGSALNNYWLKWDMDDADVTIILMMIPMLMAGYTYFRYIFSGIEHTEVSNKKGYKKERRVAGKRALLLGIIFFIIHVIVKGIPTNYDERIDLFVLPIIFTLLYFLFDLVSLKRSAKKNDELED</sequence>
<protein>
    <recommendedName>
        <fullName evidence="4">DUF3278 domain-containing protein</fullName>
    </recommendedName>
</protein>